<feature type="transmembrane region" description="Helical" evidence="8">
    <location>
        <begin position="329"/>
        <end position="351"/>
    </location>
</feature>
<dbReference type="PANTHER" id="PTHR36115">
    <property type="entry name" value="PROLINE-RICH ANTIGEN HOMOLOG-RELATED"/>
    <property type="match status" value="1"/>
</dbReference>
<feature type="coiled-coil region" evidence="6">
    <location>
        <begin position="290"/>
        <end position="317"/>
    </location>
</feature>
<evidence type="ECO:0000256" key="4">
    <source>
        <dbReference type="ARBA" id="ARBA00022989"/>
    </source>
</evidence>
<sequence length="434" mass="45877">MGGRRLTVSRQCRPMTVPAESSATVPDPLAPATDAALPAIVASAVAASTTSAMAPTPSTPDIVQAQASASTSVVASATTAVDRAIARGRSLLHKKPAADGMPQDPRDWITPEDLNVAPTLLGLPLATPWQRAKAMAIDLILLVILSNFGNTLLLAGCCWVAWRWHKMQRVSRGEVKALRGGWLGWAPALCVVALGLYSSAAGYLDDTPQKSRRENAAQAAKAASADPDDDVGQDDGNNAGTSAAGASHHPDPTPAEIADVVKTAVATATGAAALAASDAGSGALAAARPASDTELQLKAQRLRIKSLEAKVRSLRDEARRTPIERMKHWWDLVGLNLAWAFGWFVLWPMIWPGQTPGKRLMGLQVVELTGKPMKPMLCVRRYGGYAAGMATGGMGFLQILWDGNRQGMHDKAAHTAVVDLGNPHRLRLREDLTG</sequence>
<feature type="region of interest" description="Disordered" evidence="7">
    <location>
        <begin position="207"/>
        <end position="254"/>
    </location>
</feature>
<comment type="caution">
    <text evidence="10">The sequence shown here is derived from an EMBL/GenBank/DDBJ whole genome shotgun (WGS) entry which is preliminary data.</text>
</comment>
<feature type="compositionally biased region" description="Low complexity" evidence="7">
    <location>
        <begin position="216"/>
        <end position="225"/>
    </location>
</feature>
<keyword evidence="3 8" id="KW-0812">Transmembrane</keyword>
<keyword evidence="6" id="KW-0175">Coiled coil</keyword>
<dbReference type="AlphaFoldDB" id="A0A246J7D4"/>
<dbReference type="InterPro" id="IPR010432">
    <property type="entry name" value="RDD"/>
</dbReference>
<keyword evidence="4 8" id="KW-1133">Transmembrane helix</keyword>
<dbReference type="Pfam" id="PF06271">
    <property type="entry name" value="RDD"/>
    <property type="match status" value="1"/>
</dbReference>
<name>A0A246J7D4_9BURK</name>
<dbReference type="Proteomes" id="UP000197468">
    <property type="component" value="Unassembled WGS sequence"/>
</dbReference>
<proteinExistence type="predicted"/>
<evidence type="ECO:0000256" key="3">
    <source>
        <dbReference type="ARBA" id="ARBA00022692"/>
    </source>
</evidence>
<feature type="transmembrane region" description="Helical" evidence="8">
    <location>
        <begin position="139"/>
        <end position="162"/>
    </location>
</feature>
<accession>A0A246J7D4</accession>
<evidence type="ECO:0000313" key="11">
    <source>
        <dbReference type="Proteomes" id="UP000197468"/>
    </source>
</evidence>
<gene>
    <name evidence="10" type="ORF">CDN99_17015</name>
</gene>
<evidence type="ECO:0000256" key="7">
    <source>
        <dbReference type="SAM" id="MobiDB-lite"/>
    </source>
</evidence>
<dbReference type="EMBL" id="NIOF01000007">
    <property type="protein sequence ID" value="OWQ88550.1"/>
    <property type="molecule type" value="Genomic_DNA"/>
</dbReference>
<evidence type="ECO:0000259" key="9">
    <source>
        <dbReference type="Pfam" id="PF06271"/>
    </source>
</evidence>
<reference evidence="10 11" key="1">
    <citation type="journal article" date="2008" name="Int. J. Syst. Evol. Microbiol.">
        <title>Description of Roseateles aquatilis sp. nov. and Roseateles terrae sp. nov., in the class Betaproteobacteria, and emended description of the genus Roseateles.</title>
        <authorList>
            <person name="Gomila M."/>
            <person name="Bowien B."/>
            <person name="Falsen E."/>
            <person name="Moore E.R."/>
            <person name="Lalucat J."/>
        </authorList>
    </citation>
    <scope>NUCLEOTIDE SEQUENCE [LARGE SCALE GENOMIC DNA]</scope>
    <source>
        <strain evidence="10 11">CCUG 48205</strain>
    </source>
</reference>
<dbReference type="InterPro" id="IPR051791">
    <property type="entry name" value="Pra-immunoreactive"/>
</dbReference>
<evidence type="ECO:0000256" key="8">
    <source>
        <dbReference type="SAM" id="Phobius"/>
    </source>
</evidence>
<feature type="transmembrane region" description="Helical" evidence="8">
    <location>
        <begin position="382"/>
        <end position="401"/>
    </location>
</feature>
<dbReference type="PANTHER" id="PTHR36115:SF6">
    <property type="entry name" value="PROLINE-RICH ANTIGEN HOMOLOG"/>
    <property type="match status" value="1"/>
</dbReference>
<protein>
    <recommendedName>
        <fullName evidence="9">RDD domain-containing protein</fullName>
    </recommendedName>
</protein>
<keyword evidence="5 8" id="KW-0472">Membrane</keyword>
<evidence type="ECO:0000313" key="10">
    <source>
        <dbReference type="EMBL" id="OWQ88550.1"/>
    </source>
</evidence>
<evidence type="ECO:0000256" key="5">
    <source>
        <dbReference type="ARBA" id="ARBA00023136"/>
    </source>
</evidence>
<keyword evidence="11" id="KW-1185">Reference proteome</keyword>
<keyword evidence="2" id="KW-1003">Cell membrane</keyword>
<feature type="compositionally biased region" description="Low complexity" evidence="7">
    <location>
        <begin position="234"/>
        <end position="247"/>
    </location>
</feature>
<comment type="subcellular location">
    <subcellularLocation>
        <location evidence="1">Cell membrane</location>
        <topology evidence="1">Multi-pass membrane protein</topology>
    </subcellularLocation>
</comment>
<dbReference type="GO" id="GO:0005886">
    <property type="term" value="C:plasma membrane"/>
    <property type="evidence" value="ECO:0007669"/>
    <property type="project" value="UniProtKB-SubCell"/>
</dbReference>
<organism evidence="10 11">
    <name type="scientific">Roseateles aquatilis</name>
    <dbReference type="NCBI Taxonomy" id="431061"/>
    <lineage>
        <taxon>Bacteria</taxon>
        <taxon>Pseudomonadati</taxon>
        <taxon>Pseudomonadota</taxon>
        <taxon>Betaproteobacteria</taxon>
        <taxon>Burkholderiales</taxon>
        <taxon>Sphaerotilaceae</taxon>
        <taxon>Roseateles</taxon>
    </lineage>
</organism>
<evidence type="ECO:0000256" key="2">
    <source>
        <dbReference type="ARBA" id="ARBA00022475"/>
    </source>
</evidence>
<evidence type="ECO:0000256" key="6">
    <source>
        <dbReference type="SAM" id="Coils"/>
    </source>
</evidence>
<feature type="domain" description="RDD" evidence="9">
    <location>
        <begin position="335"/>
        <end position="413"/>
    </location>
</feature>
<evidence type="ECO:0000256" key="1">
    <source>
        <dbReference type="ARBA" id="ARBA00004651"/>
    </source>
</evidence>
<feature type="transmembrane region" description="Helical" evidence="8">
    <location>
        <begin position="182"/>
        <end position="204"/>
    </location>
</feature>